<dbReference type="SUPFAM" id="SSF51445">
    <property type="entry name" value="(Trans)glycosidases"/>
    <property type="match status" value="1"/>
</dbReference>
<evidence type="ECO:0000256" key="1">
    <source>
        <dbReference type="ARBA" id="ARBA00022801"/>
    </source>
</evidence>
<dbReference type="InterPro" id="IPR029486">
    <property type="entry name" value="GH97_N"/>
</dbReference>
<dbReference type="Proteomes" id="UP000289437">
    <property type="component" value="Unassembled WGS sequence"/>
</dbReference>
<dbReference type="PANTHER" id="PTHR35803:SF2">
    <property type="entry name" value="RETAINING ALPHA-GALACTOSIDASE"/>
    <property type="match status" value="1"/>
</dbReference>
<dbReference type="OrthoDB" id="57532at2"/>
<reference evidence="7 8" key="1">
    <citation type="submission" date="2018-11" db="EMBL/GenBank/DDBJ databases">
        <authorList>
            <person name="Mardanov A.V."/>
            <person name="Ravin N.V."/>
            <person name="Dedysh S.N."/>
        </authorList>
    </citation>
    <scope>NUCLEOTIDE SEQUENCE [LARGE SCALE GENOMIC DNA]</scope>
    <source>
        <strain evidence="7 8">AF10</strain>
    </source>
</reference>
<dbReference type="Gene3D" id="2.60.40.1180">
    <property type="entry name" value="Golgi alpha-mannosidase II"/>
    <property type="match status" value="1"/>
</dbReference>
<keyword evidence="1" id="KW-0378">Hydrolase</keyword>
<dbReference type="InterPro" id="IPR052720">
    <property type="entry name" value="Glycosyl_hydrolase_97"/>
</dbReference>
<dbReference type="AlphaFoldDB" id="A0A4Q0T3Y8"/>
<evidence type="ECO:0000259" key="5">
    <source>
        <dbReference type="Pfam" id="PF14508"/>
    </source>
</evidence>
<feature type="domain" description="Glycosyl-hydrolase 97 catalytic" evidence="4">
    <location>
        <begin position="325"/>
        <end position="475"/>
    </location>
</feature>
<accession>A0A4Q0T3Y8</accession>
<evidence type="ECO:0000259" key="4">
    <source>
        <dbReference type="Pfam" id="PF10566"/>
    </source>
</evidence>
<dbReference type="RefSeq" id="WP_128913752.1">
    <property type="nucleotide sequence ID" value="NZ_RDSM01000002.1"/>
</dbReference>
<dbReference type="EMBL" id="RDSM01000002">
    <property type="protein sequence ID" value="RXH56256.1"/>
    <property type="molecule type" value="Genomic_DNA"/>
</dbReference>
<feature type="chain" id="PRO_5020754208" evidence="3">
    <location>
        <begin position="28"/>
        <end position="671"/>
    </location>
</feature>
<comment type="caution">
    <text evidence="7">The sequence shown here is derived from an EMBL/GenBank/DDBJ whole genome shotgun (WGS) entry which is preliminary data.</text>
</comment>
<evidence type="ECO:0000256" key="2">
    <source>
        <dbReference type="ARBA" id="ARBA00023295"/>
    </source>
</evidence>
<dbReference type="InterPro" id="IPR017853">
    <property type="entry name" value="GH"/>
</dbReference>
<dbReference type="PANTHER" id="PTHR35803">
    <property type="entry name" value="GLUCAN 1,4-ALPHA-GLUCOSIDASE SUSB-RELATED"/>
    <property type="match status" value="1"/>
</dbReference>
<name>A0A4Q0T3Y8_9BACT</name>
<dbReference type="InterPro" id="IPR029483">
    <property type="entry name" value="GH97_C"/>
</dbReference>
<keyword evidence="8" id="KW-1185">Reference proteome</keyword>
<evidence type="ECO:0000313" key="7">
    <source>
        <dbReference type="EMBL" id="RXH56256.1"/>
    </source>
</evidence>
<evidence type="ECO:0000313" key="8">
    <source>
        <dbReference type="Proteomes" id="UP000289437"/>
    </source>
</evidence>
<feature type="domain" description="Glycosyl-hydrolase 97 C-terminal oligomerisation" evidence="6">
    <location>
        <begin position="572"/>
        <end position="667"/>
    </location>
</feature>
<keyword evidence="2" id="KW-0326">Glycosidase</keyword>
<feature type="signal peptide" evidence="3">
    <location>
        <begin position="1"/>
        <end position="27"/>
    </location>
</feature>
<dbReference type="InterPro" id="IPR013785">
    <property type="entry name" value="Aldolase_TIM"/>
</dbReference>
<protein>
    <submittedName>
        <fullName evidence="7">Maltodextrin glucosidase</fullName>
    </submittedName>
</protein>
<dbReference type="Gene3D" id="3.20.20.70">
    <property type="entry name" value="Aldolase class I"/>
    <property type="match status" value="1"/>
</dbReference>
<dbReference type="InterPro" id="IPR013780">
    <property type="entry name" value="Glyco_hydro_b"/>
</dbReference>
<dbReference type="GO" id="GO:0030246">
    <property type="term" value="F:carbohydrate binding"/>
    <property type="evidence" value="ECO:0007669"/>
    <property type="project" value="InterPro"/>
</dbReference>
<dbReference type="InterPro" id="IPR014718">
    <property type="entry name" value="GH-type_carb-bd"/>
</dbReference>
<reference evidence="8" key="2">
    <citation type="submission" date="2019-02" db="EMBL/GenBank/DDBJ databases">
        <title>Granulicella sibirica sp. nov., a psychrotolerant acidobacterium isolated from an organic soil layer in forested tundra, West Siberia.</title>
        <authorList>
            <person name="Oshkin I.Y."/>
            <person name="Kulichevskaya I.S."/>
            <person name="Rijpstra W.I.C."/>
            <person name="Sinninghe Damste J.S."/>
            <person name="Rakitin A.L."/>
            <person name="Ravin N.V."/>
            <person name="Dedysh S.N."/>
        </authorList>
    </citation>
    <scope>NUCLEOTIDE SEQUENCE [LARGE SCALE GENOMIC DNA]</scope>
    <source>
        <strain evidence="8">AF10</strain>
    </source>
</reference>
<proteinExistence type="predicted"/>
<dbReference type="Pfam" id="PF14509">
    <property type="entry name" value="GH97_C"/>
    <property type="match status" value="1"/>
</dbReference>
<organism evidence="7 8">
    <name type="scientific">Granulicella sibirica</name>
    <dbReference type="NCBI Taxonomy" id="2479048"/>
    <lineage>
        <taxon>Bacteria</taxon>
        <taxon>Pseudomonadati</taxon>
        <taxon>Acidobacteriota</taxon>
        <taxon>Terriglobia</taxon>
        <taxon>Terriglobales</taxon>
        <taxon>Acidobacteriaceae</taxon>
        <taxon>Granulicella</taxon>
    </lineage>
</organism>
<feature type="domain" description="Glycosyl-hydrolase 97 N-terminal" evidence="5">
    <location>
        <begin position="36"/>
        <end position="305"/>
    </location>
</feature>
<dbReference type="Pfam" id="PF10566">
    <property type="entry name" value="Glyco_hydro_97"/>
    <property type="match status" value="1"/>
</dbReference>
<evidence type="ECO:0000256" key="3">
    <source>
        <dbReference type="SAM" id="SignalP"/>
    </source>
</evidence>
<gene>
    <name evidence="7" type="ORF">GRAN_3113</name>
</gene>
<dbReference type="Gene3D" id="2.70.98.10">
    <property type="match status" value="1"/>
</dbReference>
<keyword evidence="3" id="KW-0732">Signal</keyword>
<sequence length="671" mass="74319">MLNRSFLLPSVPGTVAFLLVVSASPFARSQASPLELKSPDGQLTMRFDVRPLKDSTSQDGSLVYSVRFHGKPVLDDSALGLELDGGAALGSMVHVDHSTSGHGVDDYKLAYQKVSSVHDEYNSLTLETAEAGGSHRKLNIEARAYNGGVAFRYVLPEQNHQEYFRLKAEDTEFRFSNDATNWLLALPNYKSSYESEYVQLPTSALGNQGGVASSFLIGMPVLAHEPGLGWLALMEADLEGNSSMYVTNPSGSWAGHYLSAKLSPRFDHPEYAVEGGLPHHSAWRVVLIAEEPGRLIESTIQYDLNPASRVADTSWIEAGKASWNWWVDDVDANNKPAFTTENMKRYVDFSAASGFRYMMLDAGWSAIRDLTKLSGKVDVPELVRYAATKNVKVWVWCYAESVMRQRTEAFTQFEKWGVAGVKIDFINRDDQDGIAFFYDTAKEAAEHHLMVDYHGGHTPWGLERTYPNVMSYEAVLGAEQNKVGRRDSPGNRATLAWTRTLAGPMDYTPGGFNNATEDGFVAQNTSPMVMGTRAQQLALYVVYQSPFQMVSDSPQMYEGRPEFKFLKDVPSAWDTTKVIGGTPGEFSTIVRKHGGEWYLGSITNWTPRTMQVPLSFLESGSYTAEIYEDAKDADREPKHVSVRKQTVHAGETLTLHLAPGGGCAIRFARAK</sequence>
<evidence type="ECO:0000259" key="6">
    <source>
        <dbReference type="Pfam" id="PF14509"/>
    </source>
</evidence>
<dbReference type="Pfam" id="PF14508">
    <property type="entry name" value="GH97_N"/>
    <property type="match status" value="1"/>
</dbReference>
<dbReference type="InterPro" id="IPR019563">
    <property type="entry name" value="GH97_catalytic"/>
</dbReference>
<dbReference type="GO" id="GO:0016798">
    <property type="term" value="F:hydrolase activity, acting on glycosyl bonds"/>
    <property type="evidence" value="ECO:0007669"/>
    <property type="project" value="UniProtKB-KW"/>
</dbReference>